<feature type="compositionally biased region" description="Basic and acidic residues" evidence="1">
    <location>
        <begin position="107"/>
        <end position="139"/>
    </location>
</feature>
<feature type="region of interest" description="Disordered" evidence="1">
    <location>
        <begin position="1"/>
        <end position="20"/>
    </location>
</feature>
<name>A0A161W1H6_COLIC</name>
<sequence>MSFFEGDTRKGEQPAPPPRALTPVEIGAIIGTITVFIGVVGSLFFYRAHKAKKRRERNGERVDDDEHQLQGTANDKRDDASSREEERRVVRPPPPPPPRSLPPRNKRTWDHYEGPKMDKADVASVESHEMQEGTKGEFR</sequence>
<dbReference type="OrthoDB" id="4842530at2759"/>
<proteinExistence type="predicted"/>
<dbReference type="AlphaFoldDB" id="A0A161W1H6"/>
<protein>
    <submittedName>
        <fullName evidence="3">Uncharacterized protein</fullName>
    </submittedName>
</protein>
<accession>A0A161W1H6</accession>
<feature type="compositionally biased region" description="Basic and acidic residues" evidence="1">
    <location>
        <begin position="74"/>
        <end position="89"/>
    </location>
</feature>
<feature type="region of interest" description="Disordered" evidence="1">
    <location>
        <begin position="50"/>
        <end position="139"/>
    </location>
</feature>
<evidence type="ECO:0000256" key="2">
    <source>
        <dbReference type="SAM" id="Phobius"/>
    </source>
</evidence>
<dbReference type="Proteomes" id="UP000076584">
    <property type="component" value="Unassembled WGS sequence"/>
</dbReference>
<comment type="caution">
    <text evidence="3">The sequence shown here is derived from an EMBL/GenBank/DDBJ whole genome shotgun (WGS) entry which is preliminary data.</text>
</comment>
<evidence type="ECO:0000313" key="3">
    <source>
        <dbReference type="EMBL" id="KZL80855.1"/>
    </source>
</evidence>
<gene>
    <name evidence="3" type="ORF">CI238_01844</name>
</gene>
<keyword evidence="2" id="KW-1133">Transmembrane helix</keyword>
<feature type="transmembrane region" description="Helical" evidence="2">
    <location>
        <begin position="26"/>
        <end position="46"/>
    </location>
</feature>
<organism evidence="3 4">
    <name type="scientific">Colletotrichum incanum</name>
    <name type="common">Soybean anthracnose fungus</name>
    <dbReference type="NCBI Taxonomy" id="1573173"/>
    <lineage>
        <taxon>Eukaryota</taxon>
        <taxon>Fungi</taxon>
        <taxon>Dikarya</taxon>
        <taxon>Ascomycota</taxon>
        <taxon>Pezizomycotina</taxon>
        <taxon>Sordariomycetes</taxon>
        <taxon>Hypocreomycetidae</taxon>
        <taxon>Glomerellales</taxon>
        <taxon>Glomerellaceae</taxon>
        <taxon>Colletotrichum</taxon>
        <taxon>Colletotrichum spaethianum species complex</taxon>
    </lineage>
</organism>
<evidence type="ECO:0000256" key="1">
    <source>
        <dbReference type="SAM" id="MobiDB-lite"/>
    </source>
</evidence>
<keyword evidence="2" id="KW-0472">Membrane</keyword>
<keyword evidence="2" id="KW-0812">Transmembrane</keyword>
<dbReference type="EMBL" id="LFIW01001807">
    <property type="protein sequence ID" value="KZL80855.1"/>
    <property type="molecule type" value="Genomic_DNA"/>
</dbReference>
<feature type="compositionally biased region" description="Pro residues" evidence="1">
    <location>
        <begin position="91"/>
        <end position="101"/>
    </location>
</feature>
<feature type="compositionally biased region" description="Basic and acidic residues" evidence="1">
    <location>
        <begin position="1"/>
        <end position="12"/>
    </location>
</feature>
<keyword evidence="4" id="KW-1185">Reference proteome</keyword>
<reference evidence="3 4" key="1">
    <citation type="submission" date="2015-06" db="EMBL/GenBank/DDBJ databases">
        <title>Survival trade-offs in plant roots during colonization by closely related pathogenic and mutualistic fungi.</title>
        <authorList>
            <person name="Hacquard S."/>
            <person name="Kracher B."/>
            <person name="Hiruma K."/>
            <person name="Weinman A."/>
            <person name="Muench P."/>
            <person name="Garrido Oter R."/>
            <person name="Ver Loren van Themaat E."/>
            <person name="Dallerey J.-F."/>
            <person name="Damm U."/>
            <person name="Henrissat B."/>
            <person name="Lespinet O."/>
            <person name="Thon M."/>
            <person name="Kemen E."/>
            <person name="McHardy A.C."/>
            <person name="Schulze-Lefert P."/>
            <person name="O'Connell R.J."/>
        </authorList>
    </citation>
    <scope>NUCLEOTIDE SEQUENCE [LARGE SCALE GENOMIC DNA]</scope>
    <source>
        <strain evidence="3 4">MAFF 238704</strain>
    </source>
</reference>
<evidence type="ECO:0000313" key="4">
    <source>
        <dbReference type="Proteomes" id="UP000076584"/>
    </source>
</evidence>